<organism evidence="2 3">
    <name type="scientific">Hoylesella enoeca</name>
    <dbReference type="NCBI Taxonomy" id="76123"/>
    <lineage>
        <taxon>Bacteria</taxon>
        <taxon>Pseudomonadati</taxon>
        <taxon>Bacteroidota</taxon>
        <taxon>Bacteroidia</taxon>
        <taxon>Bacteroidales</taxon>
        <taxon>Prevotellaceae</taxon>
        <taxon>Hoylesella</taxon>
    </lineage>
</organism>
<dbReference type="EMBL" id="CP013195">
    <property type="protein sequence ID" value="ALO48036.1"/>
    <property type="molecule type" value="Genomic_DNA"/>
</dbReference>
<dbReference type="OrthoDB" id="1091676at2"/>
<keyword evidence="2" id="KW-0547">Nucleotide-binding</keyword>
<evidence type="ECO:0000259" key="1">
    <source>
        <dbReference type="Pfam" id="PF14491"/>
    </source>
</evidence>
<dbReference type="Proteomes" id="UP000056252">
    <property type="component" value="Chromosome"/>
</dbReference>
<name>A0A0S2KJ24_9BACT</name>
<dbReference type="RefSeq" id="WP_025066166.1">
    <property type="nucleotide sequence ID" value="NZ_CP013195.1"/>
</dbReference>
<accession>A0A0S2KJ24</accession>
<feature type="domain" description="DUF4435" evidence="1">
    <location>
        <begin position="27"/>
        <end position="273"/>
    </location>
</feature>
<gene>
    <name evidence="2" type="ORF">AS203_02110</name>
</gene>
<evidence type="ECO:0000313" key="2">
    <source>
        <dbReference type="EMBL" id="ALO48036.1"/>
    </source>
</evidence>
<keyword evidence="2" id="KW-0067">ATP-binding</keyword>
<dbReference type="InterPro" id="IPR029492">
    <property type="entry name" value="DUF4435"/>
</dbReference>
<evidence type="ECO:0000313" key="3">
    <source>
        <dbReference type="Proteomes" id="UP000056252"/>
    </source>
</evidence>
<dbReference type="Pfam" id="PF14491">
    <property type="entry name" value="DUF4435"/>
    <property type="match status" value="1"/>
</dbReference>
<dbReference type="STRING" id="76123.AS203_02110"/>
<sequence length="343" mass="39858">MVKRLRDNLSSKYFEAGNRMTSKAARRRIIAYVESYDDIFFWRTILSRFEDTTRYFQVMLPSKVHQLERGKKAVLMRLLGHNVGKDMIACVDADYDYLLQGATAISKEVCTNPYIFHTYGYAIENLQCFAPALHDITVAVTLNDHAIFDFENFFRQYSEAIFPLFVWNIWYYRSTHYGDFTMTDFNRAITVGHINLQNPLAALDHLRHRVGQKIKQLQALNPTAKSSYLQVKDDIKRLGVTPQTTYLYIQGHHLFDSLIAPLLGRVCDRLVREREHEIYTQAKHAIQLHNELSSYKHSIEDITSMLKRGMGFLNSPQVESIYADVEKYLNATRDDTSLIIHPT</sequence>
<dbReference type="AlphaFoldDB" id="A0A0S2KJ24"/>
<dbReference type="KEGG" id="peo:AS203_02110"/>
<dbReference type="eggNOG" id="COG1123">
    <property type="taxonomic scope" value="Bacteria"/>
</dbReference>
<reference evidence="3" key="1">
    <citation type="submission" date="2015-11" db="EMBL/GenBank/DDBJ databases">
        <authorList>
            <person name="Holder M.E."/>
            <person name="Ajami N.J."/>
            <person name="Petrosino J.F."/>
        </authorList>
    </citation>
    <scope>NUCLEOTIDE SEQUENCE [LARGE SCALE GENOMIC DNA]</scope>
    <source>
        <strain evidence="3">F0113</strain>
    </source>
</reference>
<protein>
    <submittedName>
        <fullName evidence="2">ABC transporter ATP-binding protein</fullName>
    </submittedName>
</protein>
<keyword evidence="3" id="KW-1185">Reference proteome</keyword>
<dbReference type="GO" id="GO:0005524">
    <property type="term" value="F:ATP binding"/>
    <property type="evidence" value="ECO:0007669"/>
    <property type="project" value="UniProtKB-KW"/>
</dbReference>
<proteinExistence type="predicted"/>